<evidence type="ECO:0000313" key="6">
    <source>
        <dbReference type="EMBL" id="KAK4827501.1"/>
    </source>
</evidence>
<dbReference type="Proteomes" id="UP001333110">
    <property type="component" value="Unassembled WGS sequence"/>
</dbReference>
<evidence type="ECO:0000256" key="3">
    <source>
        <dbReference type="ARBA" id="ARBA00022692"/>
    </source>
</evidence>
<comment type="subcellular location">
    <subcellularLocation>
        <location evidence="1">Membrane</location>
        <topology evidence="1">Multi-pass membrane protein</topology>
    </subcellularLocation>
</comment>
<keyword evidence="5" id="KW-0472">Membrane</keyword>
<comment type="caution">
    <text evidence="6">The sequence shown here is derived from an EMBL/GenBank/DDBJ whole genome shotgun (WGS) entry which is preliminary data.</text>
</comment>
<organism evidence="6 7">
    <name type="scientific">Mycteria americana</name>
    <name type="common">Wood stork</name>
    <dbReference type="NCBI Taxonomy" id="33587"/>
    <lineage>
        <taxon>Eukaryota</taxon>
        <taxon>Metazoa</taxon>
        <taxon>Chordata</taxon>
        <taxon>Craniata</taxon>
        <taxon>Vertebrata</taxon>
        <taxon>Euteleostomi</taxon>
        <taxon>Archelosauria</taxon>
        <taxon>Archosauria</taxon>
        <taxon>Dinosauria</taxon>
        <taxon>Saurischia</taxon>
        <taxon>Theropoda</taxon>
        <taxon>Coelurosauria</taxon>
        <taxon>Aves</taxon>
        <taxon>Neognathae</taxon>
        <taxon>Neoaves</taxon>
        <taxon>Aequornithes</taxon>
        <taxon>Ciconiiformes</taxon>
        <taxon>Ciconiidae</taxon>
        <taxon>Mycteria</taxon>
    </lineage>
</organism>
<dbReference type="EMBL" id="JAUNZN010000002">
    <property type="protein sequence ID" value="KAK4827501.1"/>
    <property type="molecule type" value="Genomic_DNA"/>
</dbReference>
<gene>
    <name evidence="6" type="ORF">QYF61_018801</name>
</gene>
<keyword evidence="7" id="KW-1185">Reference proteome</keyword>
<keyword evidence="3" id="KW-0812">Transmembrane</keyword>
<reference evidence="6 7" key="1">
    <citation type="journal article" date="2023" name="J. Hered.">
        <title>Chromosome-level genome of the wood stork (Mycteria americana) provides insight into avian chromosome evolution.</title>
        <authorList>
            <person name="Flamio R. Jr."/>
            <person name="Ramstad K.M."/>
        </authorList>
    </citation>
    <scope>NUCLEOTIDE SEQUENCE [LARGE SCALE GENOMIC DNA]</scope>
    <source>
        <strain evidence="6">JAX WOST 10</strain>
    </source>
</reference>
<evidence type="ECO:0000256" key="2">
    <source>
        <dbReference type="ARBA" id="ARBA00007230"/>
    </source>
</evidence>
<protein>
    <submittedName>
        <fullName evidence="6">Uncharacterized protein</fullName>
    </submittedName>
</protein>
<dbReference type="Pfam" id="PF05653">
    <property type="entry name" value="Mg_trans_NIPA"/>
    <property type="match status" value="1"/>
</dbReference>
<accession>A0AAN7NMC9</accession>
<evidence type="ECO:0000256" key="4">
    <source>
        <dbReference type="ARBA" id="ARBA00022989"/>
    </source>
</evidence>
<dbReference type="GO" id="GO:0015095">
    <property type="term" value="F:magnesium ion transmembrane transporter activity"/>
    <property type="evidence" value="ECO:0007669"/>
    <property type="project" value="InterPro"/>
</dbReference>
<comment type="similarity">
    <text evidence="2">Belongs to the NIPA family.</text>
</comment>
<proteinExistence type="inferred from homology"/>
<sequence length="188" mass="21001">MGKTLEYCFSLDASCTQTVALVLYYLAQRISIMVEEEEEVHRFCDRGGTRRPCMGKAKLGLGGSAFISVLFLKKTMRAADILGGTLTVTGTYLLVTFAPDVPQELTARRVQNYLVSWPFLEEITVELYGRFSRRRGDDRMRTDGGLTDRASNSDLAQLSKFADDTKLGGSVDLLEGRKALQRDLDRLD</sequence>
<keyword evidence="4" id="KW-1133">Transmembrane helix</keyword>
<evidence type="ECO:0000313" key="7">
    <source>
        <dbReference type="Proteomes" id="UP001333110"/>
    </source>
</evidence>
<evidence type="ECO:0000256" key="1">
    <source>
        <dbReference type="ARBA" id="ARBA00004141"/>
    </source>
</evidence>
<dbReference type="InterPro" id="IPR008521">
    <property type="entry name" value="Mg_trans_NIPA"/>
</dbReference>
<dbReference type="GO" id="GO:0016020">
    <property type="term" value="C:membrane"/>
    <property type="evidence" value="ECO:0007669"/>
    <property type="project" value="UniProtKB-SubCell"/>
</dbReference>
<dbReference type="AlphaFoldDB" id="A0AAN7NMC9"/>
<evidence type="ECO:0000256" key="5">
    <source>
        <dbReference type="ARBA" id="ARBA00023136"/>
    </source>
</evidence>
<name>A0AAN7NMC9_MYCAM</name>